<dbReference type="SMART" id="SM00862">
    <property type="entry name" value="Trans_reg_C"/>
    <property type="match status" value="1"/>
</dbReference>
<dbReference type="InterPro" id="IPR001867">
    <property type="entry name" value="OmpR/PhoB-type_DNA-bd"/>
</dbReference>
<proteinExistence type="predicted"/>
<comment type="caution">
    <text evidence="9">The sequence shown here is derived from an EMBL/GenBank/DDBJ whole genome shotgun (WGS) entry which is preliminary data.</text>
</comment>
<dbReference type="PANTHER" id="PTHR48111">
    <property type="entry name" value="REGULATOR OF RPOS"/>
    <property type="match status" value="1"/>
</dbReference>
<dbReference type="PANTHER" id="PTHR48111:SF40">
    <property type="entry name" value="PHOSPHATE REGULON TRANSCRIPTIONAL REGULATORY PROTEIN PHOB"/>
    <property type="match status" value="1"/>
</dbReference>
<feature type="region of interest" description="Disordered" evidence="6">
    <location>
        <begin position="234"/>
        <end position="256"/>
    </location>
</feature>
<protein>
    <submittedName>
        <fullName evidence="9">Response regulator transcription factor</fullName>
    </submittedName>
</protein>
<feature type="domain" description="OmpR/PhoB-type" evidence="8">
    <location>
        <begin position="128"/>
        <end position="231"/>
    </location>
</feature>
<feature type="domain" description="Response regulatory" evidence="7">
    <location>
        <begin position="2"/>
        <end position="118"/>
    </location>
</feature>
<dbReference type="PROSITE" id="PS50110">
    <property type="entry name" value="RESPONSE_REGULATORY"/>
    <property type="match status" value="1"/>
</dbReference>
<dbReference type="SMART" id="SM00448">
    <property type="entry name" value="REC"/>
    <property type="match status" value="1"/>
</dbReference>
<dbReference type="CDD" id="cd00383">
    <property type="entry name" value="trans_reg_C"/>
    <property type="match status" value="1"/>
</dbReference>
<evidence type="ECO:0000256" key="2">
    <source>
        <dbReference type="ARBA" id="ARBA00023012"/>
    </source>
</evidence>
<evidence type="ECO:0000313" key="10">
    <source>
        <dbReference type="Proteomes" id="UP001620461"/>
    </source>
</evidence>
<keyword evidence="3 5" id="KW-0238">DNA-binding</keyword>
<gene>
    <name evidence="9" type="ORF">ISP15_09145</name>
</gene>
<dbReference type="SUPFAM" id="SSF52172">
    <property type="entry name" value="CheY-like"/>
    <property type="match status" value="1"/>
</dbReference>
<dbReference type="Proteomes" id="UP001620461">
    <property type="component" value="Unassembled WGS sequence"/>
</dbReference>
<dbReference type="Gene3D" id="6.10.250.690">
    <property type="match status" value="1"/>
</dbReference>
<keyword evidence="1 4" id="KW-0597">Phosphoprotein</keyword>
<dbReference type="InterPro" id="IPR016032">
    <property type="entry name" value="Sig_transdc_resp-reg_C-effctor"/>
</dbReference>
<dbReference type="PROSITE" id="PS51755">
    <property type="entry name" value="OMPR_PHOB"/>
    <property type="match status" value="1"/>
</dbReference>
<feature type="DNA-binding region" description="OmpR/PhoB-type" evidence="5">
    <location>
        <begin position="128"/>
        <end position="231"/>
    </location>
</feature>
<accession>A0ABW8JL45</accession>
<evidence type="ECO:0000256" key="5">
    <source>
        <dbReference type="PROSITE-ProRule" id="PRU01091"/>
    </source>
</evidence>
<feature type="modified residue" description="4-aspartylphosphate" evidence="4">
    <location>
        <position position="51"/>
    </location>
</feature>
<evidence type="ECO:0000313" key="9">
    <source>
        <dbReference type="EMBL" id="MFK2900500.1"/>
    </source>
</evidence>
<dbReference type="EMBL" id="JADIKJ010000009">
    <property type="protein sequence ID" value="MFK2900500.1"/>
    <property type="molecule type" value="Genomic_DNA"/>
</dbReference>
<dbReference type="Gene3D" id="1.10.10.10">
    <property type="entry name" value="Winged helix-like DNA-binding domain superfamily/Winged helix DNA-binding domain"/>
    <property type="match status" value="1"/>
</dbReference>
<dbReference type="Pfam" id="PF00486">
    <property type="entry name" value="Trans_reg_C"/>
    <property type="match status" value="1"/>
</dbReference>
<organism evidence="9 10">
    <name type="scientific">Dyella jejuensis</name>
    <dbReference type="NCBI Taxonomy" id="1432009"/>
    <lineage>
        <taxon>Bacteria</taxon>
        <taxon>Pseudomonadati</taxon>
        <taxon>Pseudomonadota</taxon>
        <taxon>Gammaproteobacteria</taxon>
        <taxon>Lysobacterales</taxon>
        <taxon>Rhodanobacteraceae</taxon>
        <taxon>Dyella</taxon>
    </lineage>
</organism>
<reference evidence="9 10" key="1">
    <citation type="submission" date="2020-10" db="EMBL/GenBank/DDBJ databases">
        <title>Phylogeny of dyella-like bacteria.</title>
        <authorList>
            <person name="Fu J."/>
        </authorList>
    </citation>
    <scope>NUCLEOTIDE SEQUENCE [LARGE SCALE GENOMIC DNA]</scope>
    <source>
        <strain evidence="9 10">JP1</strain>
    </source>
</reference>
<dbReference type="InterPro" id="IPR011006">
    <property type="entry name" value="CheY-like_superfamily"/>
</dbReference>
<name>A0ABW8JL45_9GAMM</name>
<evidence type="ECO:0000256" key="6">
    <source>
        <dbReference type="SAM" id="MobiDB-lite"/>
    </source>
</evidence>
<dbReference type="InterPro" id="IPR001789">
    <property type="entry name" value="Sig_transdc_resp-reg_receiver"/>
</dbReference>
<keyword evidence="2" id="KW-0902">Two-component regulatory system</keyword>
<evidence type="ECO:0000256" key="3">
    <source>
        <dbReference type="ARBA" id="ARBA00023125"/>
    </source>
</evidence>
<evidence type="ECO:0000259" key="7">
    <source>
        <dbReference type="PROSITE" id="PS50110"/>
    </source>
</evidence>
<evidence type="ECO:0000256" key="1">
    <source>
        <dbReference type="ARBA" id="ARBA00022553"/>
    </source>
</evidence>
<dbReference type="InterPro" id="IPR036388">
    <property type="entry name" value="WH-like_DNA-bd_sf"/>
</dbReference>
<dbReference type="RefSeq" id="WP_404546959.1">
    <property type="nucleotide sequence ID" value="NZ_JADIKJ010000009.1"/>
</dbReference>
<dbReference type="Gene3D" id="3.40.50.2300">
    <property type="match status" value="1"/>
</dbReference>
<dbReference type="Pfam" id="PF00072">
    <property type="entry name" value="Response_reg"/>
    <property type="match status" value="1"/>
</dbReference>
<dbReference type="SUPFAM" id="SSF46894">
    <property type="entry name" value="C-terminal effector domain of the bipartite response regulators"/>
    <property type="match status" value="1"/>
</dbReference>
<dbReference type="InterPro" id="IPR039420">
    <property type="entry name" value="WalR-like"/>
</dbReference>
<keyword evidence="10" id="KW-1185">Reference proteome</keyword>
<evidence type="ECO:0000259" key="8">
    <source>
        <dbReference type="PROSITE" id="PS51755"/>
    </source>
</evidence>
<sequence>MRIAILEDTVKQAHSVANWLHRAGYESVIRHEGNSFVTMLEQQPADMLLLDWDVPGKCGIEVLKWARATRAHAGVPIIMLTQHDDEGSIVQGLDSGADDYLVKPAREAELVARIRAQARKYYPDALRERKLRVGRYTLDADARSVLVDGVDGQKLVNLSAREFQLAMYFFRHVGCVVTKEQLCEKIWGENDRKYDATLATYVSKLRNTLQLRSKNGMLISTVYNHGYRLEELPQAGRRQAPAPGTRASAARAVPMY</sequence>
<evidence type="ECO:0000256" key="4">
    <source>
        <dbReference type="PROSITE-ProRule" id="PRU00169"/>
    </source>
</evidence>